<evidence type="ECO:0000313" key="4">
    <source>
        <dbReference type="Proteomes" id="UP000254330"/>
    </source>
</evidence>
<dbReference type="AlphaFoldDB" id="A0A2U3A9W3"/>
<dbReference type="Proteomes" id="UP000294641">
    <property type="component" value="Unassembled WGS sequence"/>
</dbReference>
<proteinExistence type="predicted"/>
<feature type="transmembrane region" description="Helical" evidence="1">
    <location>
        <begin position="38"/>
        <end position="58"/>
    </location>
</feature>
<name>A0A2U3A9W3_9BACL</name>
<evidence type="ECO:0000313" key="2">
    <source>
        <dbReference type="EMBL" id="STX11168.1"/>
    </source>
</evidence>
<feature type="transmembrane region" description="Helical" evidence="1">
    <location>
        <begin position="7"/>
        <end position="26"/>
    </location>
</feature>
<reference evidence="3 5" key="2">
    <citation type="submission" date="2019-03" db="EMBL/GenBank/DDBJ databases">
        <title>Genomic Encyclopedia of Type Strains, Phase IV (KMG-IV): sequencing the most valuable type-strain genomes for metagenomic binning, comparative biology and taxonomic classification.</title>
        <authorList>
            <person name="Goeker M."/>
        </authorList>
    </citation>
    <scope>NUCLEOTIDE SEQUENCE [LARGE SCALE GENOMIC DNA]</scope>
    <source>
        <strain evidence="3 5">DSM 20580</strain>
    </source>
</reference>
<dbReference type="RefSeq" id="WP_109350637.1">
    <property type="nucleotide sequence ID" value="NZ_BJUE01000047.1"/>
</dbReference>
<organism evidence="2 4">
    <name type="scientific">Kurthia zopfii</name>
    <dbReference type="NCBI Taxonomy" id="1650"/>
    <lineage>
        <taxon>Bacteria</taxon>
        <taxon>Bacillati</taxon>
        <taxon>Bacillota</taxon>
        <taxon>Bacilli</taxon>
        <taxon>Bacillales</taxon>
        <taxon>Caryophanaceae</taxon>
        <taxon>Kurthia</taxon>
    </lineage>
</organism>
<keyword evidence="1" id="KW-0812">Transmembrane</keyword>
<keyword evidence="1" id="KW-0472">Membrane</keyword>
<dbReference type="EMBL" id="UGNP01000001">
    <property type="protein sequence ID" value="STX11168.1"/>
    <property type="molecule type" value="Genomic_DNA"/>
</dbReference>
<gene>
    <name evidence="3" type="ORF">DFR61_14123</name>
    <name evidence="2" type="ORF">NCTC10597_02977</name>
</gene>
<keyword evidence="1" id="KW-1133">Transmembrane helix</keyword>
<dbReference type="EMBL" id="SNZG01000041">
    <property type="protein sequence ID" value="TDR34231.1"/>
    <property type="molecule type" value="Genomic_DNA"/>
</dbReference>
<dbReference type="Proteomes" id="UP000254330">
    <property type="component" value="Unassembled WGS sequence"/>
</dbReference>
<evidence type="ECO:0000256" key="1">
    <source>
        <dbReference type="SAM" id="Phobius"/>
    </source>
</evidence>
<comment type="caution">
    <text evidence="2">The sequence shown here is derived from an EMBL/GenBank/DDBJ whole genome shotgun (WGS) entry which is preliminary data.</text>
</comment>
<dbReference type="OrthoDB" id="2454890at2"/>
<protein>
    <submittedName>
        <fullName evidence="2">Uncharacterized protein</fullName>
    </submittedName>
</protein>
<reference evidence="2 4" key="1">
    <citation type="submission" date="2018-06" db="EMBL/GenBank/DDBJ databases">
        <authorList>
            <consortium name="Pathogen Informatics"/>
            <person name="Doyle S."/>
        </authorList>
    </citation>
    <scope>NUCLEOTIDE SEQUENCE [LARGE SCALE GENOMIC DNA]</scope>
    <source>
        <strain evidence="2 4">NCTC10597</strain>
    </source>
</reference>
<sequence length="64" mass="7048">MDRARGFKFALPLAVVVAVSSLMMLNGQYEEVPMENRVLITIGATVIAFIVSFILFGLKDKSND</sequence>
<evidence type="ECO:0000313" key="3">
    <source>
        <dbReference type="EMBL" id="TDR34231.1"/>
    </source>
</evidence>
<accession>A0A2U3A9W3</accession>
<keyword evidence="5" id="KW-1185">Reference proteome</keyword>
<evidence type="ECO:0000313" key="5">
    <source>
        <dbReference type="Proteomes" id="UP000294641"/>
    </source>
</evidence>